<feature type="compositionally biased region" description="Low complexity" evidence="1">
    <location>
        <begin position="71"/>
        <end position="112"/>
    </location>
</feature>
<organism evidence="2 3">
    <name type="scientific">Kitasatospora phosalacinea</name>
    <dbReference type="NCBI Taxonomy" id="2065"/>
    <lineage>
        <taxon>Bacteria</taxon>
        <taxon>Bacillati</taxon>
        <taxon>Actinomycetota</taxon>
        <taxon>Actinomycetes</taxon>
        <taxon>Kitasatosporales</taxon>
        <taxon>Streptomycetaceae</taxon>
        <taxon>Kitasatospora</taxon>
    </lineage>
</organism>
<sequence length="118" mass="11913">MTGPPPTATRPRPGRRTDTDPPAPYGVLRCAPAALKTGTDPRSLPTAAQPLDLRAPTRRPGNRPTPMPAAPSTGPVPSTPSTGPVPSTPSTGPVPSTPSTGPVPSTSSTDPTRAPEEP</sequence>
<gene>
    <name evidence="2" type="ORF">Kpho01_43780</name>
</gene>
<accession>A0A9W6UQQ3</accession>
<evidence type="ECO:0000256" key="1">
    <source>
        <dbReference type="SAM" id="MobiDB-lite"/>
    </source>
</evidence>
<evidence type="ECO:0000313" key="2">
    <source>
        <dbReference type="EMBL" id="GLW56367.1"/>
    </source>
</evidence>
<dbReference type="AlphaFoldDB" id="A0A9W6UQQ3"/>
<reference evidence="2" key="1">
    <citation type="submission" date="2023-02" db="EMBL/GenBank/DDBJ databases">
        <title>Kitasatospora phosalacinea NBRC 14362.</title>
        <authorList>
            <person name="Ichikawa N."/>
            <person name="Sato H."/>
            <person name="Tonouchi N."/>
        </authorList>
    </citation>
    <scope>NUCLEOTIDE SEQUENCE</scope>
    <source>
        <strain evidence="2">NBRC 14362</strain>
    </source>
</reference>
<dbReference type="Proteomes" id="UP001165143">
    <property type="component" value="Unassembled WGS sequence"/>
</dbReference>
<dbReference type="EMBL" id="BSRX01000026">
    <property type="protein sequence ID" value="GLW56367.1"/>
    <property type="molecule type" value="Genomic_DNA"/>
</dbReference>
<proteinExistence type="predicted"/>
<dbReference type="RefSeq" id="WP_285679128.1">
    <property type="nucleotide sequence ID" value="NZ_BSRX01000026.1"/>
</dbReference>
<protein>
    <submittedName>
        <fullName evidence="2">Uncharacterized protein</fullName>
    </submittedName>
</protein>
<comment type="caution">
    <text evidence="2">The sequence shown here is derived from an EMBL/GenBank/DDBJ whole genome shotgun (WGS) entry which is preliminary data.</text>
</comment>
<name>A0A9W6UQQ3_9ACTN</name>
<dbReference type="PRINTS" id="PR01217">
    <property type="entry name" value="PRICHEXTENSN"/>
</dbReference>
<evidence type="ECO:0000313" key="3">
    <source>
        <dbReference type="Proteomes" id="UP001165143"/>
    </source>
</evidence>
<feature type="region of interest" description="Disordered" evidence="1">
    <location>
        <begin position="1"/>
        <end position="118"/>
    </location>
</feature>